<reference evidence="2" key="1">
    <citation type="journal article" date="2013" name="J. Plant Res.">
        <title>Effect of fungi and light on seed germination of three Opuntia species from semiarid lands of central Mexico.</title>
        <authorList>
            <person name="Delgado-Sanchez P."/>
            <person name="Jimenez-Bremont J.F."/>
            <person name="Guerrero-Gonzalez Mde L."/>
            <person name="Flores J."/>
        </authorList>
    </citation>
    <scope>NUCLEOTIDE SEQUENCE</scope>
    <source>
        <tissue evidence="2">Cladode</tissue>
    </source>
</reference>
<dbReference type="AlphaFoldDB" id="A0A7C9AR30"/>
<evidence type="ECO:0000313" key="2">
    <source>
        <dbReference type="EMBL" id="MBA4674738.1"/>
    </source>
</evidence>
<name>A0A7C9AR30_OPUST</name>
<proteinExistence type="predicted"/>
<sequence length="106" mass="11775">MIEKLSGIYKNTAHPSRSRKANQDACVKSPILATWLCSLPAHQAFLGGISEAAQSWDAFTGACSHEYDFRPLPDRGWHSTIPYRLRMERGLNGSSGVRERKPMSGN</sequence>
<protein>
    <submittedName>
        <fullName evidence="2">Uncharacterized protein</fullName>
    </submittedName>
</protein>
<accession>A0A7C9AR30</accession>
<feature type="region of interest" description="Disordered" evidence="1">
    <location>
        <begin position="1"/>
        <end position="21"/>
    </location>
</feature>
<evidence type="ECO:0000256" key="1">
    <source>
        <dbReference type="SAM" id="MobiDB-lite"/>
    </source>
</evidence>
<organism evidence="2">
    <name type="scientific">Opuntia streptacantha</name>
    <name type="common">Prickly pear cactus</name>
    <name type="synonym">Opuntia cardona</name>
    <dbReference type="NCBI Taxonomy" id="393608"/>
    <lineage>
        <taxon>Eukaryota</taxon>
        <taxon>Viridiplantae</taxon>
        <taxon>Streptophyta</taxon>
        <taxon>Embryophyta</taxon>
        <taxon>Tracheophyta</taxon>
        <taxon>Spermatophyta</taxon>
        <taxon>Magnoliopsida</taxon>
        <taxon>eudicotyledons</taxon>
        <taxon>Gunneridae</taxon>
        <taxon>Pentapetalae</taxon>
        <taxon>Caryophyllales</taxon>
        <taxon>Cactineae</taxon>
        <taxon>Cactaceae</taxon>
        <taxon>Opuntioideae</taxon>
        <taxon>Opuntia</taxon>
    </lineage>
</organism>
<dbReference type="EMBL" id="GISG01264211">
    <property type="protein sequence ID" value="MBA4674738.1"/>
    <property type="molecule type" value="Transcribed_RNA"/>
</dbReference>
<reference evidence="2" key="2">
    <citation type="submission" date="2020-07" db="EMBL/GenBank/DDBJ databases">
        <authorList>
            <person name="Vera ALvarez R."/>
            <person name="Arias-Moreno D.M."/>
            <person name="Jimenez-Jacinto V."/>
            <person name="Jimenez-Bremont J.F."/>
            <person name="Swaminathan K."/>
            <person name="Moose S.P."/>
            <person name="Guerrero-Gonzalez M.L."/>
            <person name="Marino-Ramirez L."/>
            <person name="Landsman D."/>
            <person name="Rodriguez-Kessler M."/>
            <person name="Delgado-Sanchez P."/>
        </authorList>
    </citation>
    <scope>NUCLEOTIDE SEQUENCE</scope>
    <source>
        <tissue evidence="2">Cladode</tissue>
    </source>
</reference>